<evidence type="ECO:0000256" key="12">
    <source>
        <dbReference type="PIRSR" id="PIRSR000350-3"/>
    </source>
</evidence>
<feature type="disulfide bond" description="Redox-active" evidence="13">
    <location>
        <begin position="47"/>
        <end position="52"/>
    </location>
</feature>
<feature type="binding site" evidence="12">
    <location>
        <position position="56"/>
    </location>
    <ligand>
        <name>FAD</name>
        <dbReference type="ChEBI" id="CHEBI:57692"/>
    </ligand>
</feature>
<dbReference type="InterPro" id="IPR050151">
    <property type="entry name" value="Class-I_Pyr_Nuc-Dis_Oxidored"/>
</dbReference>
<dbReference type="InterPro" id="IPR006258">
    <property type="entry name" value="Lipoamide_DH"/>
</dbReference>
<dbReference type="InterPro" id="IPR001100">
    <property type="entry name" value="Pyr_nuc-diS_OxRdtase"/>
</dbReference>
<comment type="similarity">
    <text evidence="1 14">Belongs to the class-I pyridine nucleotide-disulfide oxidoreductase family.</text>
</comment>
<feature type="binding site" evidence="12">
    <location>
        <position position="314"/>
    </location>
    <ligand>
        <name>FAD</name>
        <dbReference type="ChEBI" id="CHEBI:57692"/>
    </ligand>
</feature>
<feature type="binding site" evidence="12">
    <location>
        <begin position="147"/>
        <end position="149"/>
    </location>
    <ligand>
        <name>FAD</name>
        <dbReference type="ChEBI" id="CHEBI:57692"/>
    </ligand>
</feature>
<evidence type="ECO:0000313" key="18">
    <source>
        <dbReference type="Proteomes" id="UP000481030"/>
    </source>
</evidence>
<comment type="caution">
    <text evidence="17">The sequence shown here is derived from an EMBL/GenBank/DDBJ whole genome shotgun (WGS) entry which is preliminary data.</text>
</comment>
<dbReference type="Gene3D" id="3.30.390.30">
    <property type="match status" value="1"/>
</dbReference>
<dbReference type="PRINTS" id="PR00411">
    <property type="entry name" value="PNDRDTASEI"/>
</dbReference>
<evidence type="ECO:0000256" key="2">
    <source>
        <dbReference type="ARBA" id="ARBA00012608"/>
    </source>
</evidence>
<proteinExistence type="inferred from homology"/>
<feature type="active site" description="Proton acceptor" evidence="11">
    <location>
        <position position="446"/>
    </location>
</feature>
<keyword evidence="8" id="KW-1015">Disulfide bond</keyword>
<evidence type="ECO:0000256" key="5">
    <source>
        <dbReference type="ARBA" id="ARBA00022827"/>
    </source>
</evidence>
<sequence length="482" mass="52015">MVVGEVVNEVDLLIIGGGPGGYTAAIRASQLGKTVTLVEKEDLGGVCLNKGCIPSKALISAADRYQSIRQGGEMGFEVDGVTINFSKIQSWKENLVKKLSDGVSGLLKNNRVDVIKGEAFFINENEVRVLNGYESNRFRFNNCIISTGSRPIEIHGIPFGARILSSTEALNLQAIPQSLAVIGGGYIGVELSQAYAKLGAKVTILEVQQTILPQFEKRSVNLVKRKMEKDNIDIITNANVVDIEQSENEVTILYEINGENYKVAADYLLVTAGRRPNTDELALDVLNINVDNKGLIEVDEQCRTSIPNIFAIGDIIKGPPLAHKASYEGKVAAEVICGLISAVDYQVIPLIVFSDPEIAAVGFSEEEAKNEQYNIEVGRFSFLANGRALSLGSSEGFMSIIAERETGVILGAEIVGQGASDLISEVGFAIEMGGTVHDISSTIHGHPTLSEVIMETAKMVSENGSTQSGRMRSLFDQFEQLI</sequence>
<dbReference type="PANTHER" id="PTHR22912:SF160">
    <property type="entry name" value="DIHYDROLIPOYL DEHYDROGENASE"/>
    <property type="match status" value="1"/>
</dbReference>
<feature type="binding site" evidence="12">
    <location>
        <position position="206"/>
    </location>
    <ligand>
        <name>NAD(+)</name>
        <dbReference type="ChEBI" id="CHEBI:57540"/>
    </ligand>
</feature>
<evidence type="ECO:0000259" key="15">
    <source>
        <dbReference type="Pfam" id="PF02852"/>
    </source>
</evidence>
<name>A0A6L3V2K6_9BACI</name>
<reference evidence="17 18" key="1">
    <citation type="journal article" date="2016" name="Antonie Van Leeuwenhoek">
        <title>Bacillus depressus sp. nov., isolated from soil of a sunflower field.</title>
        <authorList>
            <person name="Wei X."/>
            <person name="Xin D."/>
            <person name="Xin Y."/>
            <person name="Zhang H."/>
            <person name="Wang T."/>
            <person name="Zhang J."/>
        </authorList>
    </citation>
    <scope>NUCLEOTIDE SEQUENCE [LARGE SCALE GENOMIC DNA]</scope>
    <source>
        <strain evidence="17 18">BZ1</strain>
    </source>
</reference>
<dbReference type="Gene3D" id="3.50.50.60">
    <property type="entry name" value="FAD/NAD(P)-binding domain"/>
    <property type="match status" value="2"/>
</dbReference>
<dbReference type="RefSeq" id="WP_151536582.1">
    <property type="nucleotide sequence ID" value="NZ_WBOS01000014.1"/>
</dbReference>
<feature type="binding site" evidence="12">
    <location>
        <begin position="183"/>
        <end position="190"/>
    </location>
    <ligand>
        <name>NAD(+)</name>
        <dbReference type="ChEBI" id="CHEBI:57540"/>
    </ligand>
</feature>
<dbReference type="GO" id="GO:0050660">
    <property type="term" value="F:flavin adenine dinucleotide binding"/>
    <property type="evidence" value="ECO:0007669"/>
    <property type="project" value="InterPro"/>
</dbReference>
<dbReference type="SUPFAM" id="SSF51905">
    <property type="entry name" value="FAD/NAD(P)-binding domain"/>
    <property type="match status" value="1"/>
</dbReference>
<gene>
    <name evidence="17" type="primary">lpdA</name>
    <name evidence="17" type="ORF">F7731_20130</name>
</gene>
<dbReference type="EMBL" id="WBOS01000014">
    <property type="protein sequence ID" value="KAB2330483.1"/>
    <property type="molecule type" value="Genomic_DNA"/>
</dbReference>
<dbReference type="SUPFAM" id="SSF55424">
    <property type="entry name" value="FAD/NAD-linked reductases, dimerisation (C-terminal) domain"/>
    <property type="match status" value="1"/>
</dbReference>
<protein>
    <recommendedName>
        <fullName evidence="3 14">Dihydrolipoyl dehydrogenase</fullName>
        <ecNumber evidence="2 14">1.8.1.4</ecNumber>
    </recommendedName>
</protein>
<dbReference type="InterPro" id="IPR016156">
    <property type="entry name" value="FAD/NAD-linked_Rdtase_dimer_sf"/>
</dbReference>
<evidence type="ECO:0000256" key="1">
    <source>
        <dbReference type="ARBA" id="ARBA00007532"/>
    </source>
</evidence>
<dbReference type="PANTHER" id="PTHR22912">
    <property type="entry name" value="DISULFIDE OXIDOREDUCTASE"/>
    <property type="match status" value="1"/>
</dbReference>
<dbReference type="InterPro" id="IPR023753">
    <property type="entry name" value="FAD/NAD-binding_dom"/>
</dbReference>
<keyword evidence="18" id="KW-1185">Reference proteome</keyword>
<keyword evidence="6 14" id="KW-0560">Oxidoreductase</keyword>
<feature type="binding site" evidence="12">
    <location>
        <position position="273"/>
    </location>
    <ligand>
        <name>NAD(+)</name>
        <dbReference type="ChEBI" id="CHEBI:57540"/>
    </ligand>
</feature>
<evidence type="ECO:0000256" key="11">
    <source>
        <dbReference type="PIRSR" id="PIRSR000350-2"/>
    </source>
</evidence>
<dbReference type="NCBIfam" id="TIGR01350">
    <property type="entry name" value="lipoamide_DH"/>
    <property type="match status" value="1"/>
</dbReference>
<dbReference type="OrthoDB" id="9800167at2"/>
<keyword evidence="7 12" id="KW-0520">NAD</keyword>
<dbReference type="InterPro" id="IPR004099">
    <property type="entry name" value="Pyr_nucl-diS_OxRdtase_dimer"/>
</dbReference>
<evidence type="ECO:0000256" key="13">
    <source>
        <dbReference type="PIRSR" id="PIRSR000350-4"/>
    </source>
</evidence>
<keyword evidence="12" id="KW-0547">Nucleotide-binding</keyword>
<dbReference type="PRINTS" id="PR00368">
    <property type="entry name" value="FADPNR"/>
</dbReference>
<evidence type="ECO:0000313" key="17">
    <source>
        <dbReference type="EMBL" id="KAB2330483.1"/>
    </source>
</evidence>
<feature type="domain" description="Pyridine nucleotide-disulphide oxidoreductase dimerisation" evidence="15">
    <location>
        <begin position="348"/>
        <end position="456"/>
    </location>
</feature>
<feature type="domain" description="FAD/NAD(P)-binding" evidence="16">
    <location>
        <begin position="11"/>
        <end position="329"/>
    </location>
</feature>
<evidence type="ECO:0000256" key="6">
    <source>
        <dbReference type="ARBA" id="ARBA00023002"/>
    </source>
</evidence>
<evidence type="ECO:0000256" key="14">
    <source>
        <dbReference type="RuleBase" id="RU003692"/>
    </source>
</evidence>
<dbReference type="GO" id="GO:0006103">
    <property type="term" value="P:2-oxoglutarate metabolic process"/>
    <property type="evidence" value="ECO:0007669"/>
    <property type="project" value="TreeGrafter"/>
</dbReference>
<evidence type="ECO:0000256" key="10">
    <source>
        <dbReference type="ARBA" id="ARBA00049187"/>
    </source>
</evidence>
<evidence type="ECO:0000256" key="8">
    <source>
        <dbReference type="ARBA" id="ARBA00023157"/>
    </source>
</evidence>
<keyword evidence="4 14" id="KW-0285">Flavoprotein</keyword>
<organism evidence="17 18">
    <name type="scientific">Cytobacillus depressus</name>
    <dbReference type="NCBI Taxonomy" id="1602942"/>
    <lineage>
        <taxon>Bacteria</taxon>
        <taxon>Bacillati</taxon>
        <taxon>Bacillota</taxon>
        <taxon>Bacilli</taxon>
        <taxon>Bacillales</taxon>
        <taxon>Bacillaceae</taxon>
        <taxon>Cytobacillus</taxon>
    </lineage>
</organism>
<dbReference type="InterPro" id="IPR012999">
    <property type="entry name" value="Pyr_OxRdtase_I_AS"/>
</dbReference>
<dbReference type="Pfam" id="PF07992">
    <property type="entry name" value="Pyr_redox_2"/>
    <property type="match status" value="1"/>
</dbReference>
<dbReference type="AlphaFoldDB" id="A0A6L3V2K6"/>
<evidence type="ECO:0000256" key="7">
    <source>
        <dbReference type="ARBA" id="ARBA00023027"/>
    </source>
</evidence>
<comment type="cofactor">
    <cofactor evidence="12 14">
        <name>FAD</name>
        <dbReference type="ChEBI" id="CHEBI:57692"/>
    </cofactor>
    <text evidence="12 14">Binds 1 FAD per subunit.</text>
</comment>
<evidence type="ECO:0000256" key="3">
    <source>
        <dbReference type="ARBA" id="ARBA00016961"/>
    </source>
</evidence>
<dbReference type="GO" id="GO:0004148">
    <property type="term" value="F:dihydrolipoyl dehydrogenase (NADH) activity"/>
    <property type="evidence" value="ECO:0007669"/>
    <property type="project" value="UniProtKB-EC"/>
</dbReference>
<dbReference type="Pfam" id="PF02852">
    <property type="entry name" value="Pyr_redox_dim"/>
    <property type="match status" value="1"/>
</dbReference>
<comment type="catalytic activity">
    <reaction evidence="10 14">
        <text>N(6)-[(R)-dihydrolipoyl]-L-lysyl-[protein] + NAD(+) = N(6)-[(R)-lipoyl]-L-lysyl-[protein] + NADH + H(+)</text>
        <dbReference type="Rhea" id="RHEA:15045"/>
        <dbReference type="Rhea" id="RHEA-COMP:10474"/>
        <dbReference type="Rhea" id="RHEA-COMP:10475"/>
        <dbReference type="ChEBI" id="CHEBI:15378"/>
        <dbReference type="ChEBI" id="CHEBI:57540"/>
        <dbReference type="ChEBI" id="CHEBI:57945"/>
        <dbReference type="ChEBI" id="CHEBI:83099"/>
        <dbReference type="ChEBI" id="CHEBI:83100"/>
        <dbReference type="EC" id="1.8.1.4"/>
    </reaction>
</comment>
<dbReference type="EC" id="1.8.1.4" evidence="2 14"/>
<keyword evidence="9 14" id="KW-0676">Redox-active center</keyword>
<evidence type="ECO:0000256" key="4">
    <source>
        <dbReference type="ARBA" id="ARBA00022630"/>
    </source>
</evidence>
<keyword evidence="5 12" id="KW-0274">FAD</keyword>
<dbReference type="InterPro" id="IPR036188">
    <property type="entry name" value="FAD/NAD-bd_sf"/>
</dbReference>
<dbReference type="PIRSF" id="PIRSF000350">
    <property type="entry name" value="Mercury_reductase_MerA"/>
    <property type="match status" value="1"/>
</dbReference>
<comment type="miscellaneous">
    <text evidence="14">The active site is a redox-active disulfide bond.</text>
</comment>
<dbReference type="FunFam" id="3.30.390.30:FF:000001">
    <property type="entry name" value="Dihydrolipoyl dehydrogenase"/>
    <property type="match status" value="1"/>
</dbReference>
<dbReference type="Proteomes" id="UP000481030">
    <property type="component" value="Unassembled WGS sequence"/>
</dbReference>
<accession>A0A6L3V2K6</accession>
<dbReference type="PROSITE" id="PS00076">
    <property type="entry name" value="PYRIDINE_REDOX_1"/>
    <property type="match status" value="1"/>
</dbReference>
<evidence type="ECO:0000256" key="9">
    <source>
        <dbReference type="ARBA" id="ARBA00023284"/>
    </source>
</evidence>
<evidence type="ECO:0000259" key="16">
    <source>
        <dbReference type="Pfam" id="PF07992"/>
    </source>
</evidence>